<keyword evidence="3 5" id="KW-1133">Transmembrane helix</keyword>
<feature type="transmembrane region" description="Helical" evidence="5">
    <location>
        <begin position="146"/>
        <end position="168"/>
    </location>
</feature>
<protein>
    <recommendedName>
        <fullName evidence="6">Peptidase S54 rhomboid domain-containing protein</fullName>
    </recommendedName>
</protein>
<gene>
    <name evidence="7" type="ORF">GCM10010915_13810</name>
</gene>
<accession>A0A917DG97</accession>
<evidence type="ECO:0000256" key="4">
    <source>
        <dbReference type="ARBA" id="ARBA00023136"/>
    </source>
</evidence>
<dbReference type="GO" id="GO:0004252">
    <property type="term" value="F:serine-type endopeptidase activity"/>
    <property type="evidence" value="ECO:0007669"/>
    <property type="project" value="InterPro"/>
</dbReference>
<dbReference type="AlphaFoldDB" id="A0A917DG97"/>
<evidence type="ECO:0000256" key="5">
    <source>
        <dbReference type="SAM" id="Phobius"/>
    </source>
</evidence>
<evidence type="ECO:0000259" key="6">
    <source>
        <dbReference type="Pfam" id="PF01694"/>
    </source>
</evidence>
<dbReference type="Proteomes" id="UP000633205">
    <property type="component" value="Unassembled WGS sequence"/>
</dbReference>
<evidence type="ECO:0000256" key="2">
    <source>
        <dbReference type="ARBA" id="ARBA00022692"/>
    </source>
</evidence>
<feature type="transmembrane region" description="Helical" evidence="5">
    <location>
        <begin position="21"/>
        <end position="41"/>
    </location>
</feature>
<sequence length="204" mass="20906">MTADLEARPGGSVGLRLAQPAALVAIMWAVFLLDAVLPGSFNRVAGIESWAFRGLDGVLLSPLLHGDLAHLIANTVPFAILAGLAALDGVGRFWAVTAIIAGVAGVGTWVVNAPGTLTVGASGLVFGYFGYLLLRAFVAPSLGRGMLYAIIAIAVGVAYGGTMFSGILQAGDGVSWQAHLFGALGGAGAAFALRPRRPARPRRR</sequence>
<feature type="transmembrane region" description="Helical" evidence="5">
    <location>
        <begin position="174"/>
        <end position="193"/>
    </location>
</feature>
<keyword evidence="8" id="KW-1185">Reference proteome</keyword>
<evidence type="ECO:0000313" key="7">
    <source>
        <dbReference type="EMBL" id="GGD34663.1"/>
    </source>
</evidence>
<evidence type="ECO:0000313" key="8">
    <source>
        <dbReference type="Proteomes" id="UP000633205"/>
    </source>
</evidence>
<evidence type="ECO:0000256" key="3">
    <source>
        <dbReference type="ARBA" id="ARBA00022989"/>
    </source>
</evidence>
<dbReference type="Gene3D" id="1.20.1540.10">
    <property type="entry name" value="Rhomboid-like"/>
    <property type="match status" value="1"/>
</dbReference>
<keyword evidence="4 5" id="KW-0472">Membrane</keyword>
<comment type="subcellular location">
    <subcellularLocation>
        <location evidence="1">Membrane</location>
        <topology evidence="1">Multi-pass membrane protein</topology>
    </subcellularLocation>
</comment>
<name>A0A917DG97_9MICO</name>
<feature type="transmembrane region" description="Helical" evidence="5">
    <location>
        <begin position="117"/>
        <end position="134"/>
    </location>
</feature>
<dbReference type="SUPFAM" id="SSF144091">
    <property type="entry name" value="Rhomboid-like"/>
    <property type="match status" value="1"/>
</dbReference>
<feature type="domain" description="Peptidase S54 rhomboid" evidence="6">
    <location>
        <begin position="58"/>
        <end position="195"/>
    </location>
</feature>
<dbReference type="GO" id="GO:0016020">
    <property type="term" value="C:membrane"/>
    <property type="evidence" value="ECO:0007669"/>
    <property type="project" value="UniProtKB-SubCell"/>
</dbReference>
<reference evidence="7" key="2">
    <citation type="submission" date="2020-09" db="EMBL/GenBank/DDBJ databases">
        <authorList>
            <person name="Sun Q."/>
            <person name="Zhou Y."/>
        </authorList>
    </citation>
    <scope>NUCLEOTIDE SEQUENCE</scope>
    <source>
        <strain evidence="7">CGMCC 1.15152</strain>
    </source>
</reference>
<dbReference type="PANTHER" id="PTHR43066">
    <property type="entry name" value="RHOMBOID-RELATED PROTEIN"/>
    <property type="match status" value="1"/>
</dbReference>
<proteinExistence type="predicted"/>
<keyword evidence="2 5" id="KW-0812">Transmembrane</keyword>
<dbReference type="Pfam" id="PF01694">
    <property type="entry name" value="Rhomboid"/>
    <property type="match status" value="1"/>
</dbReference>
<reference evidence="7" key="1">
    <citation type="journal article" date="2014" name="Int. J. Syst. Evol. Microbiol.">
        <title>Complete genome sequence of Corynebacterium casei LMG S-19264T (=DSM 44701T), isolated from a smear-ripened cheese.</title>
        <authorList>
            <consortium name="US DOE Joint Genome Institute (JGI-PGF)"/>
            <person name="Walter F."/>
            <person name="Albersmeier A."/>
            <person name="Kalinowski J."/>
            <person name="Ruckert C."/>
        </authorList>
    </citation>
    <scope>NUCLEOTIDE SEQUENCE</scope>
    <source>
        <strain evidence="7">CGMCC 1.15152</strain>
    </source>
</reference>
<comment type="caution">
    <text evidence="7">The sequence shown here is derived from an EMBL/GenBank/DDBJ whole genome shotgun (WGS) entry which is preliminary data.</text>
</comment>
<dbReference type="EMBL" id="BMHO01000001">
    <property type="protein sequence ID" value="GGD34663.1"/>
    <property type="molecule type" value="Genomic_DNA"/>
</dbReference>
<feature type="transmembrane region" description="Helical" evidence="5">
    <location>
        <begin position="93"/>
        <end position="111"/>
    </location>
</feature>
<evidence type="ECO:0000256" key="1">
    <source>
        <dbReference type="ARBA" id="ARBA00004141"/>
    </source>
</evidence>
<feature type="transmembrane region" description="Helical" evidence="5">
    <location>
        <begin position="68"/>
        <end position="86"/>
    </location>
</feature>
<dbReference type="RefSeq" id="WP_188711547.1">
    <property type="nucleotide sequence ID" value="NZ_BMHO01000001.1"/>
</dbReference>
<dbReference type="InterPro" id="IPR022764">
    <property type="entry name" value="Peptidase_S54_rhomboid_dom"/>
</dbReference>
<dbReference type="InterPro" id="IPR035952">
    <property type="entry name" value="Rhomboid-like_sf"/>
</dbReference>
<organism evidence="7 8">
    <name type="scientific">Microbacterium faecale</name>
    <dbReference type="NCBI Taxonomy" id="1804630"/>
    <lineage>
        <taxon>Bacteria</taxon>
        <taxon>Bacillati</taxon>
        <taxon>Actinomycetota</taxon>
        <taxon>Actinomycetes</taxon>
        <taxon>Micrococcales</taxon>
        <taxon>Microbacteriaceae</taxon>
        <taxon>Microbacterium</taxon>
    </lineage>
</organism>